<sequence>MGQNKSIDKNISKETTDCYACMDHLWSPMNVPDCLLCKAPHGEGWGKLYKEFRMKVVTVTDKNGRTVTFNPPSYTCVLCKDTKQYKYWVKDPNVLPGTVADGHPSIGNEPEEMACHRCMKSQYEIDNVMAQQKYLE</sequence>
<evidence type="ECO:0000313" key="1">
    <source>
        <dbReference type="EMBL" id="AYV77696.1"/>
    </source>
</evidence>
<gene>
    <name evidence="1" type="ORF">Edafosvirus1_27</name>
</gene>
<dbReference type="EMBL" id="MK072066">
    <property type="protein sequence ID" value="AYV77696.1"/>
    <property type="molecule type" value="Genomic_DNA"/>
</dbReference>
<accession>A0A3G4ZS05</accession>
<organism evidence="1">
    <name type="scientific">Edafosvirus sp</name>
    <dbReference type="NCBI Taxonomy" id="2487765"/>
    <lineage>
        <taxon>Viruses</taxon>
        <taxon>Varidnaviria</taxon>
        <taxon>Bamfordvirae</taxon>
        <taxon>Nucleocytoviricota</taxon>
        <taxon>Megaviricetes</taxon>
        <taxon>Imitervirales</taxon>
        <taxon>Mimiviridae</taxon>
        <taxon>Klosneuvirinae</taxon>
    </lineage>
</organism>
<proteinExistence type="predicted"/>
<name>A0A3G4ZS05_9VIRU</name>
<protein>
    <submittedName>
        <fullName evidence="1">Uncharacterized protein</fullName>
    </submittedName>
</protein>
<reference evidence="1" key="1">
    <citation type="submission" date="2018-10" db="EMBL/GenBank/DDBJ databases">
        <title>Hidden diversity of soil giant viruses.</title>
        <authorList>
            <person name="Schulz F."/>
            <person name="Alteio L."/>
            <person name="Goudeau D."/>
            <person name="Ryan E.M."/>
            <person name="Malmstrom R.R."/>
            <person name="Blanchard J."/>
            <person name="Woyke T."/>
        </authorList>
    </citation>
    <scope>NUCLEOTIDE SEQUENCE</scope>
    <source>
        <strain evidence="1">EDV1</strain>
    </source>
</reference>